<accession>A0A6C0R0T9</accession>
<reference evidence="2 3" key="1">
    <citation type="submission" date="2019-12" db="EMBL/GenBank/DDBJ databases">
        <title>Alteromonas phage V22 represents a new genus of marine bacteriophages that requires a novel tail fiber chaperone for host recognition.</title>
        <authorList>
            <person name="Gonzalez-Serrano R."/>
            <person name="Dunne M."/>
            <person name="Rosselli R."/>
            <person name="Martin-Cuadrado A.-B."/>
            <person name="Grosboillot V."/>
            <person name="Zinsli L."/>
            <person name="Roda-Garcia J.J."/>
            <person name="Loessner M.J."/>
            <person name="Rodriguez-Valera F."/>
        </authorList>
    </citation>
    <scope>NUCLEOTIDE SEQUENCE [LARGE SCALE GENOMIC DNA]</scope>
</reference>
<keyword evidence="1" id="KW-1133">Transmembrane helix</keyword>
<protein>
    <submittedName>
        <fullName evidence="2">Uncharacterized protein</fullName>
    </submittedName>
</protein>
<name>A0A6C0R0T9_9CAUD</name>
<keyword evidence="1" id="KW-0472">Membrane</keyword>
<dbReference type="RefSeq" id="YP_009855793.1">
    <property type="nucleotide sequence ID" value="NC_048847.1"/>
</dbReference>
<proteinExistence type="predicted"/>
<dbReference type="Proteomes" id="UP000479357">
    <property type="component" value="Segment"/>
</dbReference>
<feature type="transmembrane region" description="Helical" evidence="1">
    <location>
        <begin position="82"/>
        <end position="103"/>
    </location>
</feature>
<evidence type="ECO:0000313" key="3">
    <source>
        <dbReference type="Proteomes" id="UP000479357"/>
    </source>
</evidence>
<keyword evidence="1" id="KW-0812">Transmembrane</keyword>
<sequence>MSNSQLFKEAHRVARNTVEQVGDYQIAFTLALRELIAEQRKPKETFILNKGFEGEIILMLLVFACMIVAAVVGVTVSPFHMVAVLIVGIMGSFVITGIMWAGYMIHVYFMKSLYNVTFETCYEVWLQAK</sequence>
<keyword evidence="3" id="KW-1185">Reference proteome</keyword>
<dbReference type="GeneID" id="55626533"/>
<feature type="transmembrane region" description="Helical" evidence="1">
    <location>
        <begin position="56"/>
        <end position="76"/>
    </location>
</feature>
<dbReference type="EMBL" id="MN877442">
    <property type="protein sequence ID" value="QHZ59788.1"/>
    <property type="molecule type" value="Genomic_DNA"/>
</dbReference>
<dbReference type="KEGG" id="vg:55626533"/>
<evidence type="ECO:0000256" key="1">
    <source>
        <dbReference type="SAM" id="Phobius"/>
    </source>
</evidence>
<evidence type="ECO:0000313" key="2">
    <source>
        <dbReference type="EMBL" id="QHZ59788.1"/>
    </source>
</evidence>
<organism evidence="2 3">
    <name type="scientific">Alteromonas phage vB_AmeM_PT11-V22</name>
    <dbReference type="NCBI Taxonomy" id="2704031"/>
    <lineage>
        <taxon>Viruses</taxon>
        <taxon>Duplodnaviria</taxon>
        <taxon>Heunggongvirae</taxon>
        <taxon>Uroviricota</taxon>
        <taxon>Caudoviricetes</taxon>
        <taxon>Myoalterovirus</taxon>
        <taxon>Myoalterovirus PT11V22</taxon>
    </lineage>
</organism>